<organism evidence="3 4">
    <name type="scientific">Olivibacter ginsenosidimutans</name>
    <dbReference type="NCBI Taxonomy" id="1176537"/>
    <lineage>
        <taxon>Bacteria</taxon>
        <taxon>Pseudomonadati</taxon>
        <taxon>Bacteroidota</taxon>
        <taxon>Sphingobacteriia</taxon>
        <taxon>Sphingobacteriales</taxon>
        <taxon>Sphingobacteriaceae</taxon>
        <taxon>Olivibacter</taxon>
    </lineage>
</organism>
<dbReference type="PRINTS" id="PR01790">
    <property type="entry name" value="SMP30FAMILY"/>
</dbReference>
<dbReference type="Proteomes" id="UP001501411">
    <property type="component" value="Unassembled WGS sequence"/>
</dbReference>
<dbReference type="InterPro" id="IPR005511">
    <property type="entry name" value="SMP-30"/>
</dbReference>
<evidence type="ECO:0000259" key="2">
    <source>
        <dbReference type="Pfam" id="PF08450"/>
    </source>
</evidence>
<evidence type="ECO:0000256" key="1">
    <source>
        <dbReference type="ARBA" id="ARBA00022801"/>
    </source>
</evidence>
<dbReference type="SUPFAM" id="SSF63829">
    <property type="entry name" value="Calcium-dependent phosphotriesterase"/>
    <property type="match status" value="1"/>
</dbReference>
<dbReference type="EMBL" id="BAABIQ010000043">
    <property type="protein sequence ID" value="GAA4802901.1"/>
    <property type="molecule type" value="Genomic_DNA"/>
</dbReference>
<reference evidence="4" key="1">
    <citation type="journal article" date="2019" name="Int. J. Syst. Evol. Microbiol.">
        <title>The Global Catalogue of Microorganisms (GCM) 10K type strain sequencing project: providing services to taxonomists for standard genome sequencing and annotation.</title>
        <authorList>
            <consortium name="The Broad Institute Genomics Platform"/>
            <consortium name="The Broad Institute Genome Sequencing Center for Infectious Disease"/>
            <person name="Wu L."/>
            <person name="Ma J."/>
        </authorList>
    </citation>
    <scope>NUCLEOTIDE SEQUENCE [LARGE SCALE GENOMIC DNA]</scope>
    <source>
        <strain evidence="4">JCM 18200</strain>
    </source>
</reference>
<evidence type="ECO:0000313" key="3">
    <source>
        <dbReference type="EMBL" id="GAA4802901.1"/>
    </source>
</evidence>
<dbReference type="InterPro" id="IPR011042">
    <property type="entry name" value="6-blade_b-propeller_TolB-like"/>
</dbReference>
<dbReference type="PANTHER" id="PTHR47572">
    <property type="entry name" value="LIPOPROTEIN-RELATED"/>
    <property type="match status" value="1"/>
</dbReference>
<dbReference type="InterPro" id="IPR013658">
    <property type="entry name" value="SGL"/>
</dbReference>
<dbReference type="InterPro" id="IPR051262">
    <property type="entry name" value="SMP-30/CGR1_Lactonase"/>
</dbReference>
<dbReference type="Pfam" id="PF08450">
    <property type="entry name" value="SGL"/>
    <property type="match status" value="1"/>
</dbReference>
<keyword evidence="4" id="KW-1185">Reference proteome</keyword>
<dbReference type="Gene3D" id="2.120.10.30">
    <property type="entry name" value="TolB, C-terminal domain"/>
    <property type="match status" value="1"/>
</dbReference>
<dbReference type="PANTHER" id="PTHR47572:SF4">
    <property type="entry name" value="LACTONASE DRP35"/>
    <property type="match status" value="1"/>
</dbReference>
<feature type="domain" description="SMP-30/Gluconolactonase/LRE-like region" evidence="2">
    <location>
        <begin position="25"/>
        <end position="286"/>
    </location>
</feature>
<name>A0ABP9C4H7_9SPHI</name>
<dbReference type="InterPro" id="IPR002052">
    <property type="entry name" value="DNA_methylase_N6_adenine_CS"/>
</dbReference>
<keyword evidence="1" id="KW-0378">Hydrolase</keyword>
<protein>
    <submittedName>
        <fullName evidence="3">SMP-30/gluconolactonase/LRE family protein</fullName>
    </submittedName>
</protein>
<gene>
    <name evidence="3" type="ORF">GCM10023231_34810</name>
</gene>
<evidence type="ECO:0000313" key="4">
    <source>
        <dbReference type="Proteomes" id="UP001501411"/>
    </source>
</evidence>
<comment type="caution">
    <text evidence="3">The sequence shown here is derived from an EMBL/GenBank/DDBJ whole genome shotgun (WGS) entry which is preliminary data.</text>
</comment>
<proteinExistence type="predicted"/>
<sequence>MHTDLDQLINPTAKIEVLAEGFTWVEGPLWISKWQSLLFSDIPNNTVYRWSKKNGLETYLKPAGYTGKLTRGGELGSNGLLLDVKDQLILCQHGDRRIARMDAPLHAPKPEFTSLADQYQRKKFNSPNDIIQRSNGDLIFTDPPYGLNNQQISKQELSFYGVYKLDTLGHVVLLIDSLHRPNGLALTPDEKQLIVGNSDGDKPMLYAYDILPKGTLKAAGIVFDFSQYHGAPDGFKIDRQGNLFVSGPGGIWILNKSYQAIGRIKIPHAVSNCCLADDDKTLYITANHQLLRVKMR</sequence>
<accession>A0ABP9C4H7</accession>
<dbReference type="PROSITE" id="PS00092">
    <property type="entry name" value="N6_MTASE"/>
    <property type="match status" value="1"/>
</dbReference>